<name>A0A315YXK3_SEDFL</name>
<accession>A0A315YXK3</accession>
<gene>
    <name evidence="1" type="ORF">BC781_111117</name>
</gene>
<reference evidence="1 2" key="1">
    <citation type="submission" date="2018-03" db="EMBL/GenBank/DDBJ databases">
        <title>Genomic Encyclopedia of Archaeal and Bacterial Type Strains, Phase II (KMG-II): from individual species to whole genera.</title>
        <authorList>
            <person name="Goeker M."/>
        </authorList>
    </citation>
    <scope>NUCLEOTIDE SEQUENCE [LARGE SCALE GENOMIC DNA]</scope>
    <source>
        <strain evidence="1 2">DSM 28229</strain>
    </source>
</reference>
<keyword evidence="2" id="KW-1185">Reference proteome</keyword>
<proteinExistence type="predicted"/>
<protein>
    <submittedName>
        <fullName evidence="1">Uncharacterized protein</fullName>
    </submittedName>
</protein>
<sequence>MIELQSQYFNKVEGIKGKVVLLCFTLRKYSVLKIPTFAKAF</sequence>
<organism evidence="1 2">
    <name type="scientific">Sediminitomix flava</name>
    <dbReference type="NCBI Taxonomy" id="379075"/>
    <lineage>
        <taxon>Bacteria</taxon>
        <taxon>Pseudomonadati</taxon>
        <taxon>Bacteroidota</taxon>
        <taxon>Cytophagia</taxon>
        <taxon>Cytophagales</taxon>
        <taxon>Flammeovirgaceae</taxon>
        <taxon>Sediminitomix</taxon>
    </lineage>
</organism>
<dbReference type="EMBL" id="QGDO01000011">
    <property type="protein sequence ID" value="PWJ34207.1"/>
    <property type="molecule type" value="Genomic_DNA"/>
</dbReference>
<comment type="caution">
    <text evidence="1">The sequence shown here is derived from an EMBL/GenBank/DDBJ whole genome shotgun (WGS) entry which is preliminary data.</text>
</comment>
<dbReference type="Proteomes" id="UP000245535">
    <property type="component" value="Unassembled WGS sequence"/>
</dbReference>
<evidence type="ECO:0000313" key="1">
    <source>
        <dbReference type="EMBL" id="PWJ34207.1"/>
    </source>
</evidence>
<dbReference type="AlphaFoldDB" id="A0A315YXK3"/>
<evidence type="ECO:0000313" key="2">
    <source>
        <dbReference type="Proteomes" id="UP000245535"/>
    </source>
</evidence>